<reference evidence="2 3" key="1">
    <citation type="journal article" date="2014" name="Genome Announc.">
        <title>Draft Genome Sequence of Cytophaga fermentans JCM 21142T, a Facultative Anaerobe Isolated from Marine Mud.</title>
        <authorList>
            <person name="Starns D."/>
            <person name="Oshima K."/>
            <person name="Suda W."/>
            <person name="Iino T."/>
            <person name="Yuki M."/>
            <person name="Inoue J."/>
            <person name="Kitamura K."/>
            <person name="Iida T."/>
            <person name="Darby A."/>
            <person name="Hattori M."/>
            <person name="Ohkuma M."/>
        </authorList>
    </citation>
    <scope>NUCLEOTIDE SEQUENCE [LARGE SCALE GENOMIC DNA]</scope>
    <source>
        <strain evidence="2 3">JCM 21142</strain>
    </source>
</reference>
<dbReference type="AlphaFoldDB" id="W7YDP6"/>
<dbReference type="EMBL" id="BAMD01000099">
    <property type="protein sequence ID" value="GAF05598.1"/>
    <property type="molecule type" value="Genomic_DNA"/>
</dbReference>
<name>W7YDP6_9BACT</name>
<protein>
    <recommendedName>
        <fullName evidence="1">DUF6046 domain-containing protein</fullName>
    </recommendedName>
</protein>
<organism evidence="2 3">
    <name type="scientific">Saccharicrinis fermentans DSM 9555 = JCM 21142</name>
    <dbReference type="NCBI Taxonomy" id="869213"/>
    <lineage>
        <taxon>Bacteria</taxon>
        <taxon>Pseudomonadati</taxon>
        <taxon>Bacteroidota</taxon>
        <taxon>Bacteroidia</taxon>
        <taxon>Marinilabiliales</taxon>
        <taxon>Marinilabiliaceae</taxon>
        <taxon>Saccharicrinis</taxon>
    </lineage>
</organism>
<dbReference type="InterPro" id="IPR046109">
    <property type="entry name" value="DUF6046"/>
</dbReference>
<keyword evidence="3" id="KW-1185">Reference proteome</keyword>
<dbReference type="STRING" id="869213.GCA_000517085_01867"/>
<accession>W7YDP6</accession>
<evidence type="ECO:0000313" key="2">
    <source>
        <dbReference type="EMBL" id="GAF05598.1"/>
    </source>
</evidence>
<sequence>MPFFKFQSTQDSQGFLAPPPMVSFKRGKHAVITPIDRTGYEVIENFGLRSWQIRMQGILVDSDSHNYPQRLVKKITEMFELQGLMPLKEQSGMIWIFKRYFLKMIIKLALLRVMLIR</sequence>
<evidence type="ECO:0000313" key="3">
    <source>
        <dbReference type="Proteomes" id="UP000019402"/>
    </source>
</evidence>
<evidence type="ECO:0000259" key="1">
    <source>
        <dbReference type="Pfam" id="PF19512"/>
    </source>
</evidence>
<dbReference type="Pfam" id="PF19512">
    <property type="entry name" value="DUF6046"/>
    <property type="match status" value="1"/>
</dbReference>
<comment type="caution">
    <text evidence="2">The sequence shown here is derived from an EMBL/GenBank/DDBJ whole genome shotgun (WGS) entry which is preliminary data.</text>
</comment>
<gene>
    <name evidence="2" type="ORF">JCM21142_104339</name>
</gene>
<dbReference type="Proteomes" id="UP000019402">
    <property type="component" value="Unassembled WGS sequence"/>
</dbReference>
<proteinExistence type="predicted"/>
<feature type="domain" description="DUF6046" evidence="1">
    <location>
        <begin position="16"/>
        <end position="86"/>
    </location>
</feature>